<dbReference type="Proteomes" id="UP000315496">
    <property type="component" value="Chromosome 1"/>
</dbReference>
<protein>
    <submittedName>
        <fullName evidence="2">Uncharacterized protein</fullName>
    </submittedName>
</protein>
<dbReference type="OrthoDB" id="10321033at2759"/>
<comment type="caution">
    <text evidence="2">The sequence shown here is derived from an EMBL/GenBank/DDBJ whole genome shotgun (WGS) entry which is preliminary data.</text>
</comment>
<reference evidence="2 3" key="1">
    <citation type="submission" date="2019-05" db="EMBL/GenBank/DDBJ databases">
        <title>The compact genome of Giardia muris reveals important steps in the evolution of intestinal protozoan parasites.</title>
        <authorList>
            <person name="Xu F."/>
            <person name="Jimenez-Gonzalez A."/>
            <person name="Einarsson E."/>
            <person name="Astvaldsson A."/>
            <person name="Peirasmaki D."/>
            <person name="Eckmann L."/>
            <person name="Andersson J.O."/>
            <person name="Svard S.G."/>
            <person name="Jerlstrom-Hultqvist J."/>
        </authorList>
    </citation>
    <scope>NUCLEOTIDE SEQUENCE [LARGE SCALE GENOMIC DNA]</scope>
    <source>
        <strain evidence="2 3">Roberts-Thomson</strain>
    </source>
</reference>
<accession>A0A4Z1SVB1</accession>
<dbReference type="EMBL" id="VDLU01000001">
    <property type="protein sequence ID" value="TNJ29822.1"/>
    <property type="molecule type" value="Genomic_DNA"/>
</dbReference>
<keyword evidence="3" id="KW-1185">Reference proteome</keyword>
<feature type="compositionally biased region" description="Polar residues" evidence="1">
    <location>
        <begin position="950"/>
        <end position="967"/>
    </location>
</feature>
<evidence type="ECO:0000313" key="2">
    <source>
        <dbReference type="EMBL" id="TNJ29822.1"/>
    </source>
</evidence>
<name>A0A4Z1SVB1_GIAMU</name>
<sequence length="1782" mass="199663">MLDGASSFILTSDLVAALSADHSEVILLAHVGGALRHVGGFPGHHYTQIQLIQTAEEAPLTLSFVANGELLVIITACGGIQQVITHETLGMALSDCAAVYRLAADRFLLVTPEELLELNSSTLDVRNFREPRDPGCNTQILCGGEPTATSVEATHLCPRILALGAYLYLLTVVRHDLYTLKIYSLHTHSCHTIVYLAARVVSLQMDVMGTGGVLLVADDGEIWRVFEVDGVFSCVPVSCETYPLRQPLCDAVFGPQVACLKTESFLVYVFHVEFTSAGLVYHRLVWTNDASFSIVVSLKPDDTPLPPNAFLHFLSCVTRKYSSHVDPQQTNSGSMAASKVITDVISSALPARPSKVLNVVDVSFNALQSTVLLQCEQNTFAICDLNALRSEQSFLQFIPPAQLVFAETIRLVLDCEQPIETYYDIVIEGGQDGGTFLLALYNLASGSKFSFNFVSQPLMRLLGSSEPFQTYSILSVKSFLICILSAQEHCLVFVISMRLHEMRHIDIRRSAPILFVYPLARFEEESTNNGADVHLTLYFLEMAEECTHSDSSTVFTCHLTTESVLIREAENLFFNVHQVSRISRLSLSFNTTLQAPSSLSHIVFSPYLILSDSTFILILATTHETYFYMCICDYERNATEMTLLELETALGLLFDAHIYHPSAGYYLPQTFQLRYFTDYLLRGMAYRSIDLTDSGGYQHATEMSFPSMRGKSRMGWRNDTQNGEKLLKTNKETILALNTQVERYVLRTHFDPYPSISGDRWRKHICPSLFTSVDHEFEHENEGHIPPVSDPLFVYNALLGRGGGWGKRDLASRVLNITLRKLGHQNGDNDPHRSSTVPMRLGSFLVSICSHSTKLVINFREDVAWLEALLQESREASKLEGRGGIYEPFICPKLDVELDPPVQFLWKADQLDVLSYIRIHGLSTIPSISTLLLAVESPLGVDALSSASCSSQGTLDSESNDMSYISSSHDEDRSSEVPDLPLTSLLRFFALDSSYRLTSSEFFEAYAGLQRLLVFVLHDQFKYYVNHLLRAIARNSGTFEQLFRDLTRYNRSGLLMNFRHSFGYYVSALINRCEADTRQTRTQPDVWIVTQGLTCLTAILVITFVQHFIPRSDAAAVFLKLQQTVAGILGGYPVRSKMLSATFVFAFLHIPSEHTRFAGVAYAGLLQHSIGELQRKAAEFIEKSIMGTNQDYEPSGQCAEYLDALLLQLQEVGRLAALNVNLERASALGVEDLLTTSNELCGKASLILALYAPLYSLLTGVLIDPANLRDDEEHNAPPYIILRLLYRLVTASTDLLQQMHCELAFVSLQRLTTSVRSSYLLDVAHLHRVTCMHLHELAVGVEGEALAFCCLRLISVQVLVGHESVANECAQRVFEYYFRSAEMAFDRHLYTSFIELAPDEPRQAILLVRSFLFFVLWIHRFRPGIWELEAHRLLQVLLHISQWFPRDRPGPDVEVLRWTVFEGEGCFFSEFDLAMTLAERIFDTSYGRPAFAVLRRAGGELIALHGFQPGLLVLCPLSSHSKEIYLQLCGPDTIYANPELALSSVEDAARIPELTARVYEERATILPCVSFISASPSADLVVVYCHNYRLLHVYRLSFGADPTCTLVGSIDVAEDVETLLNMDVGMCSEILEVRTLSRTRLRETRIRRRIRTSPRSFSTPERLFSGEESVVTPQIEDACYKTPESLAAQVVWHPQKDLPRQAMSCSVLFYLDSRVGDAHVWRSSLGVARKQSVHKARFEGEVVGRPLEGDSDRRPGYTLTTRRAMRGSLLVVELILRRRHLS</sequence>
<gene>
    <name evidence="2" type="ORF">GMRT_15497</name>
</gene>
<feature type="region of interest" description="Disordered" evidence="1">
    <location>
        <begin position="950"/>
        <end position="976"/>
    </location>
</feature>
<evidence type="ECO:0000313" key="3">
    <source>
        <dbReference type="Proteomes" id="UP000315496"/>
    </source>
</evidence>
<evidence type="ECO:0000256" key="1">
    <source>
        <dbReference type="SAM" id="MobiDB-lite"/>
    </source>
</evidence>
<organism evidence="2 3">
    <name type="scientific">Giardia muris</name>
    <dbReference type="NCBI Taxonomy" id="5742"/>
    <lineage>
        <taxon>Eukaryota</taxon>
        <taxon>Metamonada</taxon>
        <taxon>Diplomonadida</taxon>
        <taxon>Hexamitidae</taxon>
        <taxon>Giardiinae</taxon>
        <taxon>Giardia</taxon>
    </lineage>
</organism>
<proteinExistence type="predicted"/>
<dbReference type="VEuPathDB" id="GiardiaDB:GMRT_15497"/>